<dbReference type="InterPro" id="IPR038377">
    <property type="entry name" value="Na/Glc_symporter_sf"/>
</dbReference>
<feature type="transmembrane region" description="Helical" evidence="14">
    <location>
        <begin position="343"/>
        <end position="363"/>
    </location>
</feature>
<keyword evidence="3" id="KW-0813">Transport</keyword>
<comment type="similarity">
    <text evidence="2 13">Belongs to the sodium:solute symporter (SSF) (TC 2.A.21) family.</text>
</comment>
<evidence type="ECO:0000256" key="3">
    <source>
        <dbReference type="ARBA" id="ARBA00022448"/>
    </source>
</evidence>
<keyword evidence="4" id="KW-1003">Cell membrane</keyword>
<evidence type="ECO:0000256" key="6">
    <source>
        <dbReference type="ARBA" id="ARBA00022847"/>
    </source>
</evidence>
<feature type="transmembrane region" description="Helical" evidence="14">
    <location>
        <begin position="491"/>
        <end position="513"/>
    </location>
</feature>
<keyword evidence="8" id="KW-0915">Sodium</keyword>
<dbReference type="Pfam" id="PF00474">
    <property type="entry name" value="SSF"/>
    <property type="match status" value="1"/>
</dbReference>
<feature type="transmembrane region" description="Helical" evidence="14">
    <location>
        <begin position="91"/>
        <end position="110"/>
    </location>
</feature>
<keyword evidence="11" id="KW-0739">Sodium transport</keyword>
<keyword evidence="10 14" id="KW-0472">Membrane</keyword>
<keyword evidence="5 14" id="KW-0812">Transmembrane</keyword>
<reference evidence="15 16" key="1">
    <citation type="submission" date="2019-02" db="EMBL/GenBank/DDBJ databases">
        <title>Deep-cultivation of Planctomycetes and their phenomic and genomic characterization uncovers novel biology.</title>
        <authorList>
            <person name="Wiegand S."/>
            <person name="Jogler M."/>
            <person name="Boedeker C."/>
            <person name="Pinto D."/>
            <person name="Vollmers J."/>
            <person name="Rivas-Marin E."/>
            <person name="Kohn T."/>
            <person name="Peeters S.H."/>
            <person name="Heuer A."/>
            <person name="Rast P."/>
            <person name="Oberbeckmann S."/>
            <person name="Bunk B."/>
            <person name="Jeske O."/>
            <person name="Meyerdierks A."/>
            <person name="Storesund J.E."/>
            <person name="Kallscheuer N."/>
            <person name="Luecker S."/>
            <person name="Lage O.M."/>
            <person name="Pohl T."/>
            <person name="Merkel B.J."/>
            <person name="Hornburger P."/>
            <person name="Mueller R.-W."/>
            <person name="Bruemmer F."/>
            <person name="Labrenz M."/>
            <person name="Spormann A.M."/>
            <person name="Op Den Camp H."/>
            <person name="Overmann J."/>
            <person name="Amann R."/>
            <person name="Jetten M.S.M."/>
            <person name="Mascher T."/>
            <person name="Medema M.H."/>
            <person name="Devos D.P."/>
            <person name="Kaster A.-K."/>
            <person name="Ovreas L."/>
            <person name="Rohde M."/>
            <person name="Galperin M.Y."/>
            <person name="Jogler C."/>
        </authorList>
    </citation>
    <scope>NUCLEOTIDE SEQUENCE [LARGE SCALE GENOMIC DNA]</scope>
    <source>
        <strain evidence="15 16">Pla144</strain>
    </source>
</reference>
<evidence type="ECO:0000256" key="11">
    <source>
        <dbReference type="ARBA" id="ARBA00023201"/>
    </source>
</evidence>
<dbReference type="RefSeq" id="WP_146452145.1">
    <property type="nucleotide sequence ID" value="NZ_SJPS01000006.1"/>
</dbReference>
<evidence type="ECO:0000256" key="13">
    <source>
        <dbReference type="RuleBase" id="RU362091"/>
    </source>
</evidence>
<evidence type="ECO:0000256" key="14">
    <source>
        <dbReference type="SAM" id="Phobius"/>
    </source>
</evidence>
<feature type="transmembrane region" description="Helical" evidence="14">
    <location>
        <begin position="205"/>
        <end position="223"/>
    </location>
</feature>
<proteinExistence type="inferred from homology"/>
<comment type="caution">
    <text evidence="15">The sequence shown here is derived from an EMBL/GenBank/DDBJ whole genome shotgun (WGS) entry which is preliminary data.</text>
</comment>
<evidence type="ECO:0000313" key="16">
    <source>
        <dbReference type="Proteomes" id="UP000318437"/>
    </source>
</evidence>
<dbReference type="InterPro" id="IPR050277">
    <property type="entry name" value="Sodium:Solute_Symporter"/>
</dbReference>
<keyword evidence="6" id="KW-0769">Symport</keyword>
<evidence type="ECO:0000256" key="7">
    <source>
        <dbReference type="ARBA" id="ARBA00022989"/>
    </source>
</evidence>
<keyword evidence="7 14" id="KW-1133">Transmembrane helix</keyword>
<accession>A0A5C6CHX2</accession>
<evidence type="ECO:0000256" key="5">
    <source>
        <dbReference type="ARBA" id="ARBA00022692"/>
    </source>
</evidence>
<dbReference type="OrthoDB" id="9814523at2"/>
<evidence type="ECO:0000256" key="2">
    <source>
        <dbReference type="ARBA" id="ARBA00006434"/>
    </source>
</evidence>
<dbReference type="Gene3D" id="1.20.1730.10">
    <property type="entry name" value="Sodium/glucose cotransporter"/>
    <property type="match status" value="1"/>
</dbReference>
<gene>
    <name evidence="15" type="primary">sglT_9</name>
    <name evidence="15" type="ORF">Pla144_38300</name>
</gene>
<evidence type="ECO:0000256" key="8">
    <source>
        <dbReference type="ARBA" id="ARBA00023053"/>
    </source>
</evidence>
<dbReference type="PANTHER" id="PTHR48086">
    <property type="entry name" value="SODIUM/PROLINE SYMPORTER-RELATED"/>
    <property type="match status" value="1"/>
</dbReference>
<feature type="transmembrane region" description="Helical" evidence="14">
    <location>
        <begin position="243"/>
        <end position="266"/>
    </location>
</feature>
<keyword evidence="9" id="KW-0406">Ion transport</keyword>
<feature type="transmembrane region" description="Helical" evidence="14">
    <location>
        <begin position="62"/>
        <end position="85"/>
    </location>
</feature>
<name>A0A5C6CHX2_9BACT</name>
<protein>
    <submittedName>
        <fullName evidence="15">Sodium/glucose cotransporter</fullName>
    </submittedName>
</protein>
<feature type="transmembrane region" description="Helical" evidence="14">
    <location>
        <begin position="585"/>
        <end position="606"/>
    </location>
</feature>
<feature type="transmembrane region" description="Helical" evidence="14">
    <location>
        <begin position="135"/>
        <end position="154"/>
    </location>
</feature>
<feature type="transmembrane region" description="Helical" evidence="14">
    <location>
        <begin position="450"/>
        <end position="471"/>
    </location>
</feature>
<dbReference type="Proteomes" id="UP000318437">
    <property type="component" value="Unassembled WGS sequence"/>
</dbReference>
<feature type="transmembrane region" description="Helical" evidence="14">
    <location>
        <begin position="296"/>
        <end position="318"/>
    </location>
</feature>
<dbReference type="GO" id="GO:0006814">
    <property type="term" value="P:sodium ion transport"/>
    <property type="evidence" value="ECO:0007669"/>
    <property type="project" value="UniProtKB-KW"/>
</dbReference>
<evidence type="ECO:0000256" key="12">
    <source>
        <dbReference type="ARBA" id="ARBA00033708"/>
    </source>
</evidence>
<feature type="transmembrane region" description="Helical" evidence="14">
    <location>
        <begin position="395"/>
        <end position="418"/>
    </location>
</feature>
<dbReference type="AlphaFoldDB" id="A0A5C6CHX2"/>
<evidence type="ECO:0000256" key="4">
    <source>
        <dbReference type="ARBA" id="ARBA00022475"/>
    </source>
</evidence>
<dbReference type="EMBL" id="SJPS01000006">
    <property type="protein sequence ID" value="TWU23655.1"/>
    <property type="molecule type" value="Genomic_DNA"/>
</dbReference>
<evidence type="ECO:0000256" key="1">
    <source>
        <dbReference type="ARBA" id="ARBA00004651"/>
    </source>
</evidence>
<evidence type="ECO:0000256" key="10">
    <source>
        <dbReference type="ARBA" id="ARBA00023136"/>
    </source>
</evidence>
<dbReference type="InterPro" id="IPR001734">
    <property type="entry name" value="Na/solute_symporter"/>
</dbReference>
<comment type="catalytic activity">
    <reaction evidence="12">
        <text>L-proline(in) + Na(+)(in) = L-proline(out) + Na(+)(out)</text>
        <dbReference type="Rhea" id="RHEA:28967"/>
        <dbReference type="ChEBI" id="CHEBI:29101"/>
        <dbReference type="ChEBI" id="CHEBI:60039"/>
    </reaction>
</comment>
<feature type="transmembrane region" description="Helical" evidence="14">
    <location>
        <begin position="174"/>
        <end position="198"/>
    </location>
</feature>
<sequence>MNELPFTIMPFATAHTIDAVVIGIYLLVSFGLGAFASRLLNTGEGEEGYYLAGRKIPGWVNGISYAVTAMNADVAPLYCGLTAVIGLPIAWYYLSRFTFAWMLVALLFAVRWRSMGIHTGPEFYSIRFGGHGAKFVRVYSALFAIAINMVPWLGAGLLGTHKILGPVFGIESKFTTLALVLPLLVAYVWISGFAGVVFTDVLQSAVIVLASVILLGTVLFNHGGPVGLAEELVAAHPAEHEQIMSIFPVPGHAVLGPLVVLAWFIVPTIGRGGSVDLDGQRLFSARTPREAAKVPIWAAGALYLMLLLLTLPVLGLLASRPELYHASPSVREETYGMLLDEHLPVGVLGIALAALLASVMSTIDSHMNYGAQTFVNDVLRQILPKSKWLDPESSSCVWIGRLAMLGILACGVGVMLAADSLFRIATIIAGMFASSAAFFWAQWWWWRVNFLSWVAAMVCGPFVYFGLGWLLPHNEWWAAQIAVSPANADTMAMLQAVISIGLTTVVWFTVALVTAPESEATLRNFYRRARPLGLWGPIRKSVLAEEGNLSPVPRLLLAGTLIGVVGAVWIASAVLGLSQLAVGRYVNAIVLVMFSLVGAAVFLPLFRWHIKRMEDSQFAAPAKAMD</sequence>
<comment type="subcellular location">
    <subcellularLocation>
        <location evidence="1">Cell membrane</location>
        <topology evidence="1">Multi-pass membrane protein</topology>
    </subcellularLocation>
</comment>
<evidence type="ECO:0000313" key="15">
    <source>
        <dbReference type="EMBL" id="TWU23655.1"/>
    </source>
</evidence>
<feature type="transmembrane region" description="Helical" evidence="14">
    <location>
        <begin position="20"/>
        <end position="41"/>
    </location>
</feature>
<dbReference type="GO" id="GO:0015293">
    <property type="term" value="F:symporter activity"/>
    <property type="evidence" value="ECO:0007669"/>
    <property type="project" value="UniProtKB-KW"/>
</dbReference>
<dbReference type="GO" id="GO:0005886">
    <property type="term" value="C:plasma membrane"/>
    <property type="evidence" value="ECO:0007669"/>
    <property type="project" value="UniProtKB-SubCell"/>
</dbReference>
<dbReference type="PROSITE" id="PS50283">
    <property type="entry name" value="NA_SOLUT_SYMP_3"/>
    <property type="match status" value="1"/>
</dbReference>
<feature type="transmembrane region" description="Helical" evidence="14">
    <location>
        <begin position="424"/>
        <end position="443"/>
    </location>
</feature>
<feature type="transmembrane region" description="Helical" evidence="14">
    <location>
        <begin position="555"/>
        <end position="579"/>
    </location>
</feature>
<organism evidence="15 16">
    <name type="scientific">Bythopirellula polymerisocia</name>
    <dbReference type="NCBI Taxonomy" id="2528003"/>
    <lineage>
        <taxon>Bacteria</taxon>
        <taxon>Pseudomonadati</taxon>
        <taxon>Planctomycetota</taxon>
        <taxon>Planctomycetia</taxon>
        <taxon>Pirellulales</taxon>
        <taxon>Lacipirellulaceae</taxon>
        <taxon>Bythopirellula</taxon>
    </lineage>
</organism>
<keyword evidence="16" id="KW-1185">Reference proteome</keyword>
<dbReference type="PANTHER" id="PTHR48086:SF3">
    <property type="entry name" value="SODIUM_PROLINE SYMPORTER"/>
    <property type="match status" value="1"/>
</dbReference>
<evidence type="ECO:0000256" key="9">
    <source>
        <dbReference type="ARBA" id="ARBA00023065"/>
    </source>
</evidence>